<sequence length="202" mass="22517">MADIKRSGGVVEDIEKILGFIVEIEKLKDVYRKTKPVGLDRFENSAEHSWHVCLTALMLKDFANEKIDINRVIKMLLIHDLGEIDAGDTIIYANETSENKAKEAAGIGRLLNILPAEMADEFLALWHEFEAGETADSSFAKAIDRVPPLLHNIHGGGHSWKAHGITKEKVFSVNQRIEAGSKELWSVMHNKLEDAVHAGILK</sequence>
<keyword evidence="5" id="KW-1185">Reference proteome</keyword>
<accession>A0ABN5WXU8</accession>
<evidence type="ECO:0000313" key="5">
    <source>
        <dbReference type="Proteomes" id="UP000289555"/>
    </source>
</evidence>
<feature type="domain" description="HD" evidence="3">
    <location>
        <begin position="24"/>
        <end position="185"/>
    </location>
</feature>
<dbReference type="Proteomes" id="UP000289555">
    <property type="component" value="Chromosome"/>
</dbReference>
<protein>
    <submittedName>
        <fullName evidence="4">Phosphohydrolase</fullName>
    </submittedName>
</protein>
<evidence type="ECO:0000256" key="1">
    <source>
        <dbReference type="ARBA" id="ARBA00022723"/>
    </source>
</evidence>
<evidence type="ECO:0000259" key="3">
    <source>
        <dbReference type="Pfam" id="PF13023"/>
    </source>
</evidence>
<evidence type="ECO:0000256" key="2">
    <source>
        <dbReference type="ARBA" id="ARBA00022801"/>
    </source>
</evidence>
<dbReference type="InterPro" id="IPR006674">
    <property type="entry name" value="HD_domain"/>
</dbReference>
<dbReference type="SUPFAM" id="SSF109604">
    <property type="entry name" value="HD-domain/PDEase-like"/>
    <property type="match status" value="1"/>
</dbReference>
<gene>
    <name evidence="4" type="ORF">HORIV_31280</name>
</gene>
<dbReference type="EMBL" id="AP019416">
    <property type="protein sequence ID" value="BBI50707.1"/>
    <property type="molecule type" value="Genomic_DNA"/>
</dbReference>
<dbReference type="PANTHER" id="PTHR11845">
    <property type="entry name" value="5'-DEOXYNUCLEOTIDASE HDDC2"/>
    <property type="match status" value="1"/>
</dbReference>
<dbReference type="PANTHER" id="PTHR11845:SF13">
    <property type="entry name" value="5'-DEOXYNUCLEOTIDASE HDDC2"/>
    <property type="match status" value="1"/>
</dbReference>
<keyword evidence="1" id="KW-0479">Metal-binding</keyword>
<evidence type="ECO:0000313" key="4">
    <source>
        <dbReference type="EMBL" id="BBI50707.1"/>
    </source>
</evidence>
<reference evidence="5" key="1">
    <citation type="journal article" date="2019" name="Microbiol. Resour. Announc.">
        <title>Complete Genome Sequence of Halomonas olivaria, a Moderately Halophilic Bacterium Isolated from Olive Processing Effluents, Obtained by Nanopore Sequencing.</title>
        <authorList>
            <person name="Nagata S."/>
            <person name="Ii K.M."/>
            <person name="Tsukimi T."/>
            <person name="Miura M.C."/>
            <person name="Galipon J."/>
            <person name="Arakawa K."/>
        </authorList>
    </citation>
    <scope>NUCLEOTIDE SEQUENCE [LARGE SCALE GENOMIC DNA]</scope>
    <source>
        <strain evidence="5">TYRC17</strain>
    </source>
</reference>
<dbReference type="Gene3D" id="1.10.3210.10">
    <property type="entry name" value="Hypothetical protein af1432"/>
    <property type="match status" value="1"/>
</dbReference>
<keyword evidence="2" id="KW-0378">Hydrolase</keyword>
<dbReference type="InterPro" id="IPR039356">
    <property type="entry name" value="YfbR/HDDC2"/>
</dbReference>
<proteinExistence type="predicted"/>
<name>A0ABN5WXU8_9GAMM</name>
<dbReference type="Pfam" id="PF13023">
    <property type="entry name" value="HD_3"/>
    <property type="match status" value="1"/>
</dbReference>
<organism evidence="4 5">
    <name type="scientific">Vreelandella olivaria</name>
    <dbReference type="NCBI Taxonomy" id="390919"/>
    <lineage>
        <taxon>Bacteria</taxon>
        <taxon>Pseudomonadati</taxon>
        <taxon>Pseudomonadota</taxon>
        <taxon>Gammaproteobacteria</taxon>
        <taxon>Oceanospirillales</taxon>
        <taxon>Halomonadaceae</taxon>
        <taxon>Vreelandella</taxon>
    </lineage>
</organism>